<dbReference type="EMBL" id="LT599583">
    <property type="protein sequence ID" value="SBW83739.1"/>
    <property type="molecule type" value="Genomic_DNA"/>
</dbReference>
<dbReference type="AlphaFoldDB" id="A0A1D3K5Y0"/>
<dbReference type="Gene3D" id="3.40.50.720">
    <property type="entry name" value="NAD(P)-binding Rossmann-like Domain"/>
    <property type="match status" value="1"/>
</dbReference>
<dbReference type="Pfam" id="PF00107">
    <property type="entry name" value="ADH_zinc_N"/>
    <property type="match status" value="1"/>
</dbReference>
<dbReference type="InterPro" id="IPR013149">
    <property type="entry name" value="ADH-like_C"/>
</dbReference>
<keyword evidence="2" id="KW-0560">Oxidoreductase</keyword>
<evidence type="ECO:0000256" key="2">
    <source>
        <dbReference type="ARBA" id="ARBA00023002"/>
    </source>
</evidence>
<dbReference type="InterPro" id="IPR013154">
    <property type="entry name" value="ADH-like_N"/>
</dbReference>
<accession>A0A1D3K5Y0</accession>
<dbReference type="Pfam" id="PF08240">
    <property type="entry name" value="ADH_N"/>
    <property type="match status" value="1"/>
</dbReference>
<keyword evidence="1" id="KW-0521">NADP</keyword>
<dbReference type="GO" id="GO:0008270">
    <property type="term" value="F:zinc ion binding"/>
    <property type="evidence" value="ECO:0007669"/>
    <property type="project" value="InterPro"/>
</dbReference>
<dbReference type="PANTHER" id="PTHR48106:SF13">
    <property type="entry name" value="QUINONE OXIDOREDUCTASE-RELATED"/>
    <property type="match status" value="1"/>
</dbReference>
<dbReference type="CDD" id="cd08241">
    <property type="entry name" value="QOR1"/>
    <property type="match status" value="1"/>
</dbReference>
<dbReference type="SMART" id="SM00829">
    <property type="entry name" value="PKS_ER"/>
    <property type="match status" value="1"/>
</dbReference>
<dbReference type="GO" id="GO:0003960">
    <property type="term" value="F:quinone reductase (NADPH) activity"/>
    <property type="evidence" value="ECO:0007669"/>
    <property type="project" value="TreeGrafter"/>
</dbReference>
<dbReference type="PANTHER" id="PTHR48106">
    <property type="entry name" value="QUINONE OXIDOREDUCTASE PIG3-RELATED"/>
    <property type="match status" value="1"/>
</dbReference>
<evidence type="ECO:0000313" key="5">
    <source>
        <dbReference type="Proteomes" id="UP000245431"/>
    </source>
</evidence>
<gene>
    <name evidence="4" type="ORF">PVE_R1G5860</name>
</gene>
<dbReference type="SUPFAM" id="SSF51735">
    <property type="entry name" value="NAD(P)-binding Rossmann-fold domains"/>
    <property type="match status" value="1"/>
</dbReference>
<dbReference type="PROSITE" id="PS01162">
    <property type="entry name" value="QOR_ZETA_CRYSTAL"/>
    <property type="match status" value="1"/>
</dbReference>
<dbReference type="GO" id="GO:0035925">
    <property type="term" value="F:mRNA 3'-UTR AU-rich region binding"/>
    <property type="evidence" value="ECO:0007669"/>
    <property type="project" value="TreeGrafter"/>
</dbReference>
<dbReference type="SUPFAM" id="SSF50129">
    <property type="entry name" value="GroES-like"/>
    <property type="match status" value="1"/>
</dbReference>
<dbReference type="Gene3D" id="3.90.180.10">
    <property type="entry name" value="Medium-chain alcohol dehydrogenases, catalytic domain"/>
    <property type="match status" value="1"/>
</dbReference>
<name>A0A1D3K5Y0_PSEVE</name>
<dbReference type="GO" id="GO:0005829">
    <property type="term" value="C:cytosol"/>
    <property type="evidence" value="ECO:0007669"/>
    <property type="project" value="TreeGrafter"/>
</dbReference>
<evidence type="ECO:0000256" key="1">
    <source>
        <dbReference type="ARBA" id="ARBA00022857"/>
    </source>
</evidence>
<evidence type="ECO:0000259" key="3">
    <source>
        <dbReference type="SMART" id="SM00829"/>
    </source>
</evidence>
<dbReference type="RefSeq" id="WP_017846002.1">
    <property type="nucleotide sequence ID" value="NZ_AOUH01000014.1"/>
</dbReference>
<reference evidence="5" key="1">
    <citation type="submission" date="2016-07" db="EMBL/GenBank/DDBJ databases">
        <authorList>
            <person name="Florea S."/>
            <person name="Webb J.S."/>
            <person name="Jaromczyk J."/>
            <person name="Schardl C.L."/>
        </authorList>
    </citation>
    <scope>NUCLEOTIDE SEQUENCE [LARGE SCALE GENOMIC DNA]</scope>
    <source>
        <strain evidence="5">1YdBTEX2</strain>
    </source>
</reference>
<dbReference type="Proteomes" id="UP000245431">
    <property type="component" value="Chromosome PVE_r1"/>
</dbReference>
<evidence type="ECO:0000313" key="4">
    <source>
        <dbReference type="EMBL" id="SBW83739.1"/>
    </source>
</evidence>
<dbReference type="InterPro" id="IPR036291">
    <property type="entry name" value="NAD(P)-bd_dom_sf"/>
</dbReference>
<dbReference type="InterPro" id="IPR011032">
    <property type="entry name" value="GroES-like_sf"/>
</dbReference>
<dbReference type="InterPro" id="IPR002364">
    <property type="entry name" value="Quin_OxRdtase/zeta-crystal_CS"/>
</dbReference>
<protein>
    <submittedName>
        <fullName evidence="4">Alcohol dehydrogenase</fullName>
    </submittedName>
</protein>
<dbReference type="GO" id="GO:0070402">
    <property type="term" value="F:NADPH binding"/>
    <property type="evidence" value="ECO:0007669"/>
    <property type="project" value="TreeGrafter"/>
</dbReference>
<dbReference type="InterPro" id="IPR020843">
    <property type="entry name" value="ER"/>
</dbReference>
<proteinExistence type="predicted"/>
<feature type="domain" description="Enoyl reductase (ER)" evidence="3">
    <location>
        <begin position="10"/>
        <end position="328"/>
    </location>
</feature>
<organism evidence="4 5">
    <name type="scientific">Pseudomonas veronii 1YdBTEX2</name>
    <dbReference type="NCBI Taxonomy" id="1295141"/>
    <lineage>
        <taxon>Bacteria</taxon>
        <taxon>Pseudomonadati</taxon>
        <taxon>Pseudomonadota</taxon>
        <taxon>Gammaproteobacteria</taxon>
        <taxon>Pseudomonadales</taxon>
        <taxon>Pseudomonadaceae</taxon>
        <taxon>Pseudomonas</taxon>
    </lineage>
</organism>
<sequence length="332" mass="34997">MKAIQFRSFGGPEVLEYVDLPTPIPGPGEVLIDTSAIGVNFPDIRERLGMYNRPETRVGGVTLPHVAGLQVVGRVSETGAGVDPAVVGRKVMALMSKGAYAQQAIARADMLVMLDESANDVAMAGLPCQGVTAFLALRTCAHLQSGESVLIQGAAGGVGSLAVQIAKAMGAQTVFGTASTESRRAFVRSLGADYAISYDTPQWPERVLELTEGRGVDVILETIGGEVFDQNFECLAMLGRCVVVGSTRGPGEALAPRRLMAKAQTLTGVYLPTFFQRPTLIREALQFLADGVSGGVIRPVIGATLPLSETGLAHALLERREVQGVIVLDPNL</sequence>